<sequence>MPCASPPLLEISAASNDLISGANSIDAQLWGCGYKKLSNSLLGPSEKQQKTFSSFHSIFPWALYGHSTIWLRSCGSLSKLAKLRSCRLSNSVATQSFPKKKILQASATSSSEAQLPSTEASAAQPEHGPSAARTNQLATIAMTREGLQG</sequence>
<feature type="region of interest" description="Disordered" evidence="1">
    <location>
        <begin position="105"/>
        <end position="135"/>
    </location>
</feature>
<dbReference type="AlphaFoldDB" id="X0ISE1"/>
<evidence type="ECO:0000313" key="2">
    <source>
        <dbReference type="EMBL" id="EXL87081.1"/>
    </source>
</evidence>
<accession>X0ISE1</accession>
<reference evidence="2" key="1">
    <citation type="submission" date="2011-11" db="EMBL/GenBank/DDBJ databases">
        <title>The Genome Sequence of Fusarium oxysporum PHW808.</title>
        <authorList>
            <consortium name="The Broad Institute Genome Sequencing Platform"/>
            <person name="Ma L.-J."/>
            <person name="Gale L.R."/>
            <person name="Schwartz D.C."/>
            <person name="Zhou S."/>
            <person name="Corby-Kistler H."/>
            <person name="Young S.K."/>
            <person name="Zeng Q."/>
            <person name="Gargeya S."/>
            <person name="Fitzgerald M."/>
            <person name="Haas B."/>
            <person name="Abouelleil A."/>
            <person name="Alvarado L."/>
            <person name="Arachchi H.M."/>
            <person name="Berlin A."/>
            <person name="Brown A."/>
            <person name="Chapman S.B."/>
            <person name="Chen Z."/>
            <person name="Dunbar C."/>
            <person name="Freedman E."/>
            <person name="Gearin G."/>
            <person name="Goldberg J."/>
            <person name="Griggs A."/>
            <person name="Gujja S."/>
            <person name="Heiman D."/>
            <person name="Howarth C."/>
            <person name="Larson L."/>
            <person name="Lui A."/>
            <person name="MacDonald P.J.P."/>
            <person name="Montmayeur A."/>
            <person name="Murphy C."/>
            <person name="Neiman D."/>
            <person name="Pearson M."/>
            <person name="Priest M."/>
            <person name="Roberts A."/>
            <person name="Saif S."/>
            <person name="Shea T."/>
            <person name="Shenoy N."/>
            <person name="Sisk P."/>
            <person name="Stolte C."/>
            <person name="Sykes S."/>
            <person name="Wortman J."/>
            <person name="Nusbaum C."/>
            <person name="Birren B."/>
        </authorList>
    </citation>
    <scope>NUCLEOTIDE SEQUENCE [LARGE SCALE GENOMIC DNA]</scope>
    <source>
        <strain evidence="2">54008</strain>
    </source>
</reference>
<dbReference type="Proteomes" id="UP000030676">
    <property type="component" value="Unassembled WGS sequence"/>
</dbReference>
<evidence type="ECO:0000256" key="1">
    <source>
        <dbReference type="SAM" id="MobiDB-lite"/>
    </source>
</evidence>
<gene>
    <name evidence="2" type="ORF">FOPG_01919</name>
</gene>
<feature type="compositionally biased region" description="Polar residues" evidence="1">
    <location>
        <begin position="105"/>
        <end position="121"/>
    </location>
</feature>
<dbReference type="EMBL" id="JH658805">
    <property type="protein sequence ID" value="EXL87081.1"/>
    <property type="molecule type" value="Genomic_DNA"/>
</dbReference>
<reference evidence="2" key="2">
    <citation type="submission" date="2012-05" db="EMBL/GenBank/DDBJ databases">
        <title>The Genome Annotation of Fusarium oxysporum PHW808.</title>
        <authorList>
            <consortium name="The Broad Institute Genomics Platform"/>
            <person name="Ma L.-J."/>
            <person name="Corby-Kistler H."/>
            <person name="Broz K."/>
            <person name="Gale L.R."/>
            <person name="Jonkers W."/>
            <person name="O'Donnell K."/>
            <person name="Ploetz R."/>
            <person name="Steinberg C."/>
            <person name="Schwartz D.C."/>
            <person name="VanEtten H."/>
            <person name="Zhou S."/>
            <person name="Young S.K."/>
            <person name="Zeng Q."/>
            <person name="Gargeya S."/>
            <person name="Fitzgerald M."/>
            <person name="Abouelleil A."/>
            <person name="Alvarado L."/>
            <person name="Chapman S.B."/>
            <person name="Gainer-Dewar J."/>
            <person name="Goldberg J."/>
            <person name="Griggs A."/>
            <person name="Gujja S."/>
            <person name="Hansen M."/>
            <person name="Howarth C."/>
            <person name="Imamovic A."/>
            <person name="Ireland A."/>
            <person name="Larimer J."/>
            <person name="McCowan C."/>
            <person name="Murphy C."/>
            <person name="Pearson M."/>
            <person name="Poon T.W."/>
            <person name="Priest M."/>
            <person name="Roberts A."/>
            <person name="Saif S."/>
            <person name="Shea T."/>
            <person name="Sykes S."/>
            <person name="Wortman J."/>
            <person name="Nusbaum C."/>
            <person name="Birren B."/>
        </authorList>
    </citation>
    <scope>NUCLEOTIDE SEQUENCE</scope>
    <source>
        <strain evidence="2">54008</strain>
    </source>
</reference>
<protein>
    <submittedName>
        <fullName evidence="2">Uncharacterized protein</fullName>
    </submittedName>
</protein>
<name>X0ISE1_FUSOX</name>
<dbReference type="HOGENOM" id="CLU_1749741_0_0_1"/>
<organism evidence="2">
    <name type="scientific">Fusarium oxysporum f. sp. conglutinans race 2 54008</name>
    <dbReference type="NCBI Taxonomy" id="1089457"/>
    <lineage>
        <taxon>Eukaryota</taxon>
        <taxon>Fungi</taxon>
        <taxon>Dikarya</taxon>
        <taxon>Ascomycota</taxon>
        <taxon>Pezizomycotina</taxon>
        <taxon>Sordariomycetes</taxon>
        <taxon>Hypocreomycetidae</taxon>
        <taxon>Hypocreales</taxon>
        <taxon>Nectriaceae</taxon>
        <taxon>Fusarium</taxon>
        <taxon>Fusarium oxysporum species complex</taxon>
    </lineage>
</organism>
<proteinExistence type="predicted"/>